<accession>A0ABQ5AIL6</accession>
<gene>
    <name evidence="2" type="ORF">Tco_0822205</name>
</gene>
<evidence type="ECO:0008006" key="4">
    <source>
        <dbReference type="Google" id="ProtNLM"/>
    </source>
</evidence>
<reference evidence="2" key="2">
    <citation type="submission" date="2022-01" db="EMBL/GenBank/DDBJ databases">
        <authorList>
            <person name="Yamashiro T."/>
            <person name="Shiraishi A."/>
            <person name="Satake H."/>
            <person name="Nakayama K."/>
        </authorList>
    </citation>
    <scope>NUCLEOTIDE SEQUENCE</scope>
</reference>
<organism evidence="2 3">
    <name type="scientific">Tanacetum coccineum</name>
    <dbReference type="NCBI Taxonomy" id="301880"/>
    <lineage>
        <taxon>Eukaryota</taxon>
        <taxon>Viridiplantae</taxon>
        <taxon>Streptophyta</taxon>
        <taxon>Embryophyta</taxon>
        <taxon>Tracheophyta</taxon>
        <taxon>Spermatophyta</taxon>
        <taxon>Magnoliopsida</taxon>
        <taxon>eudicotyledons</taxon>
        <taxon>Gunneridae</taxon>
        <taxon>Pentapetalae</taxon>
        <taxon>asterids</taxon>
        <taxon>campanulids</taxon>
        <taxon>Asterales</taxon>
        <taxon>Asteraceae</taxon>
        <taxon>Asteroideae</taxon>
        <taxon>Anthemideae</taxon>
        <taxon>Anthemidinae</taxon>
        <taxon>Tanacetum</taxon>
    </lineage>
</organism>
<dbReference type="Proteomes" id="UP001151760">
    <property type="component" value="Unassembled WGS sequence"/>
</dbReference>
<reference evidence="2" key="1">
    <citation type="journal article" date="2022" name="Int. J. Mol. Sci.">
        <title>Draft Genome of Tanacetum Coccineum: Genomic Comparison of Closely Related Tanacetum-Family Plants.</title>
        <authorList>
            <person name="Yamashiro T."/>
            <person name="Shiraishi A."/>
            <person name="Nakayama K."/>
            <person name="Satake H."/>
        </authorList>
    </citation>
    <scope>NUCLEOTIDE SEQUENCE</scope>
</reference>
<feature type="region of interest" description="Disordered" evidence="1">
    <location>
        <begin position="73"/>
        <end position="92"/>
    </location>
</feature>
<keyword evidence="3" id="KW-1185">Reference proteome</keyword>
<dbReference type="EMBL" id="BQNB010012240">
    <property type="protein sequence ID" value="GJT01036.1"/>
    <property type="molecule type" value="Genomic_DNA"/>
</dbReference>
<feature type="compositionally biased region" description="Basic and acidic residues" evidence="1">
    <location>
        <begin position="73"/>
        <end position="91"/>
    </location>
</feature>
<evidence type="ECO:0000256" key="1">
    <source>
        <dbReference type="SAM" id="MobiDB-lite"/>
    </source>
</evidence>
<evidence type="ECO:0000313" key="3">
    <source>
        <dbReference type="Proteomes" id="UP001151760"/>
    </source>
</evidence>
<comment type="caution">
    <text evidence="2">The sequence shown here is derived from an EMBL/GenBank/DDBJ whole genome shotgun (WGS) entry which is preliminary data.</text>
</comment>
<name>A0ABQ5AIL6_9ASTR</name>
<evidence type="ECO:0000313" key="2">
    <source>
        <dbReference type="EMBL" id="GJT01036.1"/>
    </source>
</evidence>
<proteinExistence type="predicted"/>
<protein>
    <recommendedName>
        <fullName evidence="4">Eukaryotic translation initiation factor 3 subunit G N-terminal domain-containing protein</fullName>
    </recommendedName>
</protein>
<sequence>MSDIHHQCNPLRFKIRTAKWTTCNWKEDGYNIGDLPGLIREGNLIRYESYEWYDMIEDSQLKEEALNNKKVLEESMNKKEESSDDERRLDSPIDEWEDYEHDNIEADVNSNYNPYLDISRVFNDHRRRREDEIVQDEMDLNNDKGDDMRHLDDHLVHENEPFIINLKEEGFNEHKCKPLGTPFTRPLGCKTEGFEVFKYSFGPLEKYIAIKECEYYDWTTTEENACHAYQDIFHKMDEGWNLAERKHRFGGMLIFRNSLRFQSMQCMTRSSTSKLFTPYNEPEREIRSSKRQFKTLSAIPSKTASDGKVAIQEMAEYSHKWHNETSRSRSTETSDGLAAIQAQVNNLGREIKKVNKKVYAAQVGCKQCKGPHYTKDCPLKEEGKTIEEAYYMQFGGPFQGGGYRAAASGFYQRNNANPSYQE</sequence>